<keyword evidence="3" id="KW-1185">Reference proteome</keyword>
<keyword evidence="1" id="KW-0472">Membrane</keyword>
<proteinExistence type="predicted"/>
<sequence length="123" mass="13340">MEFAIILFGLFLITVGGLILLKPSSIFGLLRAHARSFWMHAVAASVRILLGLLLLQVAGQSQFPLALQIIGWISLIAGVTVALMGRARFIALMGWANDILPRHAMLFGGIAVVFGIFLTYAMM</sequence>
<dbReference type="RefSeq" id="WP_126777179.1">
    <property type="nucleotide sequence ID" value="NZ_PIPM01000008.1"/>
</dbReference>
<dbReference type="Proteomes" id="UP000288405">
    <property type="component" value="Unassembled WGS sequence"/>
</dbReference>
<evidence type="ECO:0000256" key="1">
    <source>
        <dbReference type="SAM" id="Phobius"/>
    </source>
</evidence>
<keyword evidence="1" id="KW-0812">Transmembrane</keyword>
<organism evidence="2 3">
    <name type="scientific">Aliidiomarina sanyensis</name>
    <dbReference type="NCBI Taxonomy" id="1249555"/>
    <lineage>
        <taxon>Bacteria</taxon>
        <taxon>Pseudomonadati</taxon>
        <taxon>Pseudomonadota</taxon>
        <taxon>Gammaproteobacteria</taxon>
        <taxon>Alteromonadales</taxon>
        <taxon>Idiomarinaceae</taxon>
        <taxon>Aliidiomarina</taxon>
    </lineage>
</organism>
<gene>
    <name evidence="2" type="ORF">CWE11_08420</name>
</gene>
<evidence type="ECO:0000313" key="2">
    <source>
        <dbReference type="EMBL" id="RUO31360.1"/>
    </source>
</evidence>
<accession>A0A432WEV8</accession>
<comment type="caution">
    <text evidence="2">The sequence shown here is derived from an EMBL/GenBank/DDBJ whole genome shotgun (WGS) entry which is preliminary data.</text>
</comment>
<dbReference type="EMBL" id="PIPM01000008">
    <property type="protein sequence ID" value="RUO31360.1"/>
    <property type="molecule type" value="Genomic_DNA"/>
</dbReference>
<feature type="transmembrane region" description="Helical" evidence="1">
    <location>
        <begin position="104"/>
        <end position="122"/>
    </location>
</feature>
<reference evidence="2 3" key="1">
    <citation type="journal article" date="2011" name="Front. Microbiol.">
        <title>Genomic signatures of strain selection and enhancement in Bacillus atrophaeus var. globigii, a historical biowarfare simulant.</title>
        <authorList>
            <person name="Gibbons H.S."/>
            <person name="Broomall S.M."/>
            <person name="McNew L.A."/>
            <person name="Daligault H."/>
            <person name="Chapman C."/>
            <person name="Bruce D."/>
            <person name="Karavis M."/>
            <person name="Krepps M."/>
            <person name="McGregor P.A."/>
            <person name="Hong C."/>
            <person name="Park K.H."/>
            <person name="Akmal A."/>
            <person name="Feldman A."/>
            <person name="Lin J.S."/>
            <person name="Chang W.E."/>
            <person name="Higgs B.W."/>
            <person name="Demirev P."/>
            <person name="Lindquist J."/>
            <person name="Liem A."/>
            <person name="Fochler E."/>
            <person name="Read T.D."/>
            <person name="Tapia R."/>
            <person name="Johnson S."/>
            <person name="Bishop-Lilly K.A."/>
            <person name="Detter C."/>
            <person name="Han C."/>
            <person name="Sozhamannan S."/>
            <person name="Rosenzweig C.N."/>
            <person name="Skowronski E.W."/>
        </authorList>
    </citation>
    <scope>NUCLEOTIDE SEQUENCE [LARGE SCALE GENOMIC DNA]</scope>
    <source>
        <strain evidence="2 3">GYP-17</strain>
    </source>
</reference>
<dbReference type="OrthoDB" id="1120647at2"/>
<feature type="transmembrane region" description="Helical" evidence="1">
    <location>
        <begin position="37"/>
        <end position="59"/>
    </location>
</feature>
<evidence type="ECO:0000313" key="3">
    <source>
        <dbReference type="Proteomes" id="UP000288405"/>
    </source>
</evidence>
<keyword evidence="1" id="KW-1133">Transmembrane helix</keyword>
<name>A0A432WEV8_9GAMM</name>
<dbReference type="AlphaFoldDB" id="A0A432WEV8"/>
<feature type="transmembrane region" description="Helical" evidence="1">
    <location>
        <begin position="65"/>
        <end position="84"/>
    </location>
</feature>
<protein>
    <submittedName>
        <fullName evidence="2">Uncharacterized protein</fullName>
    </submittedName>
</protein>
<feature type="transmembrane region" description="Helical" evidence="1">
    <location>
        <begin position="6"/>
        <end position="30"/>
    </location>
</feature>